<dbReference type="RefSeq" id="WP_037298377.1">
    <property type="nucleotide sequence ID" value="NZ_ATAX01000021.1"/>
</dbReference>
<dbReference type="GO" id="GO:0031419">
    <property type="term" value="F:cobalamin binding"/>
    <property type="evidence" value="ECO:0007669"/>
    <property type="project" value="InterPro"/>
</dbReference>
<sequence length="443" mass="50699">MKITFIVPAIGKKPGKKYIGTWKMEPLTIAMLKALTPPDVETELFDDRIELINYETSTDLVCITVETYTAKRSYKIAQKFRERGIPVVMGGYHVTLCPEEAAEHCDSVMIGNAETVWKTMLEDFGRGKIKPVYQGNTAEYDIQPDKSIFTGKKYLPVSLVETGRGCIHSCDFCSICRFYESHYHARSHELIIDDLKRSKHDIAFLVDDNLVADHNNAIRLFEEITPLKKKWAGQGTLSMARNEKLLKAMKKSGCEVILIGFESLNPENLRQMNKSFNLAMGERDELVKRVHDAGLGIYATFVFGYDNDDERTVEEALEFAKKHKFYTAAFNHLLPFPNTPLYKRLREDNRLIYDKWWLADGYNYGELAFNPKKISAEKLSKLCRDARKEFSSARTVMSRGFASLGRTSPLLWGLFWAMNLRLGEEVDQKMNVPIGENLDELPK</sequence>
<dbReference type="InterPro" id="IPR006638">
    <property type="entry name" value="Elp3/MiaA/NifB-like_rSAM"/>
</dbReference>
<dbReference type="SUPFAM" id="SSF102114">
    <property type="entry name" value="Radical SAM enzymes"/>
    <property type="match status" value="1"/>
</dbReference>
<dbReference type="GO" id="GO:0005829">
    <property type="term" value="C:cytosol"/>
    <property type="evidence" value="ECO:0007669"/>
    <property type="project" value="TreeGrafter"/>
</dbReference>
<dbReference type="GO" id="GO:0051539">
    <property type="term" value="F:4 iron, 4 sulfur cluster binding"/>
    <property type="evidence" value="ECO:0007669"/>
    <property type="project" value="UniProtKB-KW"/>
</dbReference>
<dbReference type="PANTHER" id="PTHR43409">
    <property type="entry name" value="ANAEROBIC MAGNESIUM-PROTOPORPHYRIN IX MONOMETHYL ESTER CYCLASE-RELATED"/>
    <property type="match status" value="1"/>
</dbReference>
<organism evidence="10 11">
    <name type="scientific">Ruminococcus flavefaciens 007c</name>
    <dbReference type="NCBI Taxonomy" id="1341157"/>
    <lineage>
        <taxon>Bacteria</taxon>
        <taxon>Bacillati</taxon>
        <taxon>Bacillota</taxon>
        <taxon>Clostridia</taxon>
        <taxon>Eubacteriales</taxon>
        <taxon>Oscillospiraceae</taxon>
        <taxon>Ruminococcus</taxon>
    </lineage>
</organism>
<dbReference type="EMBL" id="ATAX01000021">
    <property type="protein sequence ID" value="EWM54063.1"/>
    <property type="molecule type" value="Genomic_DNA"/>
</dbReference>
<evidence type="ECO:0000256" key="4">
    <source>
        <dbReference type="ARBA" id="ARBA00022691"/>
    </source>
</evidence>
<evidence type="ECO:0000259" key="8">
    <source>
        <dbReference type="PROSITE" id="PS51332"/>
    </source>
</evidence>
<keyword evidence="4" id="KW-0949">S-adenosyl-L-methionine</keyword>
<dbReference type="Gene3D" id="3.80.30.20">
    <property type="entry name" value="tm_1862 like domain"/>
    <property type="match status" value="1"/>
</dbReference>
<dbReference type="SMART" id="SM00729">
    <property type="entry name" value="Elp3"/>
    <property type="match status" value="1"/>
</dbReference>
<dbReference type="SFLD" id="SFLDG01123">
    <property type="entry name" value="methyltransferase_(Class_B)"/>
    <property type="match status" value="1"/>
</dbReference>
<dbReference type="InterPro" id="IPR058240">
    <property type="entry name" value="rSAM_sf"/>
</dbReference>
<evidence type="ECO:0000256" key="1">
    <source>
        <dbReference type="ARBA" id="ARBA00001966"/>
    </source>
</evidence>
<keyword evidence="7" id="KW-0411">Iron-sulfur</keyword>
<keyword evidence="2" id="KW-0489">Methyltransferase</keyword>
<comment type="caution">
    <text evidence="10">The sequence shown here is derived from an EMBL/GenBank/DDBJ whole genome shotgun (WGS) entry which is preliminary data.</text>
</comment>
<reference evidence="10 11" key="1">
    <citation type="journal article" date="2014" name="PLoS ONE">
        <title>Rumen cellulosomics: divergent fiber-degrading strategies revealed by comparative genome-wide analysis of six ruminococcal strains.</title>
        <authorList>
            <person name="Dassa B."/>
            <person name="Borovok I."/>
            <person name="Ruimy-Israeli V."/>
            <person name="Lamed R."/>
            <person name="Flint H.J."/>
            <person name="Duncan S.H."/>
            <person name="Henrissat B."/>
            <person name="Coutinho P."/>
            <person name="Morrison M."/>
            <person name="Mosoni P."/>
            <person name="Yeoman C.J."/>
            <person name="White B.A."/>
            <person name="Bayer E.A."/>
        </authorList>
    </citation>
    <scope>NUCLEOTIDE SEQUENCE [LARGE SCALE GENOMIC DNA]</scope>
    <source>
        <strain evidence="10 11">007c</strain>
    </source>
</reference>
<keyword evidence="3" id="KW-0808">Transferase</keyword>
<proteinExistence type="predicted"/>
<evidence type="ECO:0000256" key="6">
    <source>
        <dbReference type="ARBA" id="ARBA00023004"/>
    </source>
</evidence>
<dbReference type="PROSITE" id="PS51332">
    <property type="entry name" value="B12_BINDING"/>
    <property type="match status" value="1"/>
</dbReference>
<evidence type="ECO:0000256" key="2">
    <source>
        <dbReference type="ARBA" id="ARBA00022603"/>
    </source>
</evidence>
<feature type="domain" description="B12-binding" evidence="8">
    <location>
        <begin position="1"/>
        <end position="131"/>
    </location>
</feature>
<dbReference type="GO" id="GO:0046872">
    <property type="term" value="F:metal ion binding"/>
    <property type="evidence" value="ECO:0007669"/>
    <property type="project" value="UniProtKB-KW"/>
</dbReference>
<dbReference type="InterPro" id="IPR051198">
    <property type="entry name" value="BchE-like"/>
</dbReference>
<dbReference type="AlphaFoldDB" id="W7UJR9"/>
<dbReference type="GO" id="GO:0003824">
    <property type="term" value="F:catalytic activity"/>
    <property type="evidence" value="ECO:0007669"/>
    <property type="project" value="InterPro"/>
</dbReference>
<accession>W7UJR9</accession>
<dbReference type="InterPro" id="IPR006158">
    <property type="entry name" value="Cobalamin-bd"/>
</dbReference>
<gene>
    <name evidence="10" type="ORF">RF007C_00225</name>
</gene>
<feature type="domain" description="Radical SAM core" evidence="9">
    <location>
        <begin position="152"/>
        <end position="377"/>
    </location>
</feature>
<evidence type="ECO:0000256" key="5">
    <source>
        <dbReference type="ARBA" id="ARBA00022723"/>
    </source>
</evidence>
<dbReference type="InterPro" id="IPR007197">
    <property type="entry name" value="rSAM"/>
</dbReference>
<dbReference type="Proteomes" id="UP000019365">
    <property type="component" value="Unassembled WGS sequence"/>
</dbReference>
<dbReference type="Gene3D" id="3.40.50.280">
    <property type="entry name" value="Cobalamin-binding domain"/>
    <property type="match status" value="1"/>
</dbReference>
<evidence type="ECO:0000313" key="10">
    <source>
        <dbReference type="EMBL" id="EWM54063.1"/>
    </source>
</evidence>
<protein>
    <submittedName>
        <fullName evidence="10">Uncharacterized protein</fullName>
    </submittedName>
</protein>
<name>W7UJR9_RUMFL</name>
<dbReference type="InterPro" id="IPR034466">
    <property type="entry name" value="Methyltransferase_Class_B"/>
</dbReference>
<dbReference type="PATRIC" id="fig|1341157.4.peg.1303"/>
<dbReference type="PANTHER" id="PTHR43409:SF7">
    <property type="entry name" value="BLL1977 PROTEIN"/>
    <property type="match status" value="1"/>
</dbReference>
<evidence type="ECO:0000256" key="7">
    <source>
        <dbReference type="ARBA" id="ARBA00023014"/>
    </source>
</evidence>
<dbReference type="PROSITE" id="PS51918">
    <property type="entry name" value="RADICAL_SAM"/>
    <property type="match status" value="1"/>
</dbReference>
<dbReference type="InterPro" id="IPR023404">
    <property type="entry name" value="rSAM_horseshoe"/>
</dbReference>
<evidence type="ECO:0000313" key="11">
    <source>
        <dbReference type="Proteomes" id="UP000019365"/>
    </source>
</evidence>
<keyword evidence="6" id="KW-0408">Iron</keyword>
<comment type="cofactor">
    <cofactor evidence="1">
        <name>[4Fe-4S] cluster</name>
        <dbReference type="ChEBI" id="CHEBI:49883"/>
    </cofactor>
</comment>
<dbReference type="OrthoDB" id="9801424at2"/>
<keyword evidence="11" id="KW-1185">Reference proteome</keyword>
<evidence type="ECO:0000259" key="9">
    <source>
        <dbReference type="PROSITE" id="PS51918"/>
    </source>
</evidence>
<dbReference type="SFLD" id="SFLDG01082">
    <property type="entry name" value="B12-binding_domain_containing"/>
    <property type="match status" value="1"/>
</dbReference>
<keyword evidence="5" id="KW-0479">Metal-binding</keyword>
<dbReference type="Pfam" id="PF04055">
    <property type="entry name" value="Radical_SAM"/>
    <property type="match status" value="1"/>
</dbReference>
<dbReference type="eggNOG" id="COG1032">
    <property type="taxonomic scope" value="Bacteria"/>
</dbReference>
<evidence type="ECO:0000256" key="3">
    <source>
        <dbReference type="ARBA" id="ARBA00022679"/>
    </source>
</evidence>
<dbReference type="SFLD" id="SFLDS00029">
    <property type="entry name" value="Radical_SAM"/>
    <property type="match status" value="1"/>
</dbReference>